<feature type="compositionally biased region" description="Low complexity" evidence="10">
    <location>
        <begin position="805"/>
        <end position="815"/>
    </location>
</feature>
<dbReference type="PROSITE" id="PS50109">
    <property type="entry name" value="HIS_KIN"/>
    <property type="match status" value="1"/>
</dbReference>
<dbReference type="InterPro" id="IPR050428">
    <property type="entry name" value="TCS_sensor_his_kinase"/>
</dbReference>
<feature type="region of interest" description="Disordered" evidence="10">
    <location>
        <begin position="698"/>
        <end position="1013"/>
    </location>
</feature>
<feature type="domain" description="HAMP" evidence="13">
    <location>
        <begin position="374"/>
        <end position="420"/>
    </location>
</feature>
<evidence type="ECO:0000313" key="15">
    <source>
        <dbReference type="Proteomes" id="UP001500483"/>
    </source>
</evidence>
<feature type="compositionally biased region" description="Basic and acidic residues" evidence="10">
    <location>
        <begin position="861"/>
        <end position="870"/>
    </location>
</feature>
<dbReference type="SMART" id="SM00387">
    <property type="entry name" value="HATPase_c"/>
    <property type="match status" value="1"/>
</dbReference>
<dbReference type="InterPro" id="IPR003594">
    <property type="entry name" value="HATPase_dom"/>
</dbReference>
<feature type="compositionally biased region" description="Basic and acidic residues" evidence="10">
    <location>
        <begin position="997"/>
        <end position="1006"/>
    </location>
</feature>
<evidence type="ECO:0000256" key="2">
    <source>
        <dbReference type="ARBA" id="ARBA00004370"/>
    </source>
</evidence>
<keyword evidence="11" id="KW-0472">Membrane</keyword>
<dbReference type="EC" id="2.7.13.3" evidence="3"/>
<evidence type="ECO:0000256" key="6">
    <source>
        <dbReference type="ARBA" id="ARBA00022692"/>
    </source>
</evidence>
<dbReference type="Pfam" id="PF08376">
    <property type="entry name" value="NIT"/>
    <property type="match status" value="1"/>
</dbReference>
<protein>
    <recommendedName>
        <fullName evidence="3">histidine kinase</fullName>
        <ecNumber evidence="3">2.7.13.3</ecNumber>
    </recommendedName>
</protein>
<evidence type="ECO:0000256" key="7">
    <source>
        <dbReference type="ARBA" id="ARBA00022777"/>
    </source>
</evidence>
<sequence length="1013" mass="106801">MQKLDDWRKGRRSIRDRLYGVVLIPGIALLVLWTTISGVTLYDGFHLRGIAAGVRDVSLPAMRVLASAQKERTLSLLYATAPDQAAPGSVRDRLDRQRAATDGALTAMREAADPTLQQAPDAVADRMRSLDGIIAELPVIRAEVDGAQTDRARIHGYYNGFVDAGSALFEQQARLFPDSTVTQGGLRAAGFFTAADRMSRAASLVTDGLRGGTFTAADHLEFTRLSGAYHLELRSQADSAPPGVRARYTEITSAPQFRHLAELEEQLVALGPWSDSDPSVAGPPSIDVNDWLITSDLVADDLTTLASTQAQRTAAAGMEAGDRNLLQVAVGSVLALLVVLAAILVALRVSRGLSRRLNGLRDDTLVLADGQLPEIVARLRRGERVDLDREVAHLDYGRDEIGQVAEAFNTAQRTAVSAAVQEAQAREGVHTVFLGIAGRSQALVHRLLTTIDRLEREEQDPDRMALLFGLDHLATRARRNAENLIILGGGRPGRRWSRPIELADVLRSAVAETKHYARVRVQRPPDLALHGDAVADTVHLLAELLDNATSFSPPESRVNIHSHTVARGVVVEVEDRGLGLADEDLEAANAMLSGPPEFDAMALRSDSRLGLFVVARLADRHEISVELRTSAYGGTRAVVLLPSKLIVEPVEPDPAEAHTSQLPRIRAEEAATAGAIELADTGFETALPADAWPADAETASTGVANTADARSDEVSAPESGAAAAESTGSAADADPVGTTTADAESTDPAFPTAEQPDAGPAADDRAADEAGPEDSTAADAAAPDPADVEPATANPAPGSRDGEDAPAAGGTPAAADSDEHPWPSDAEDPDLAGTRADDSATLERTPPERSTEVTASGDDSPPERGYRADGGEPIEPGQHAEPALDAAWPTEEPAGDADPVTWPEDPDPAITDPTGHRSITDPAPSGATDADQATTDDAAADGAAEPGAAPVPLPRRRKKASLAPELARERPEEEDPSTAGSRSAAEIRSLMSAIQRGTDRGRKTDPDSGTTDE</sequence>
<keyword evidence="4" id="KW-0597">Phosphoprotein</keyword>
<comment type="catalytic activity">
    <reaction evidence="1">
        <text>ATP + protein L-histidine = ADP + protein N-phospho-L-histidine.</text>
        <dbReference type="EC" id="2.7.13.3"/>
    </reaction>
</comment>
<dbReference type="PROSITE" id="PS50885">
    <property type="entry name" value="HAMP"/>
    <property type="match status" value="1"/>
</dbReference>
<evidence type="ECO:0000256" key="3">
    <source>
        <dbReference type="ARBA" id="ARBA00012438"/>
    </source>
</evidence>
<comment type="subcellular location">
    <subcellularLocation>
        <location evidence="2">Membrane</location>
    </subcellularLocation>
</comment>
<dbReference type="RefSeq" id="WP_344931293.1">
    <property type="nucleotide sequence ID" value="NZ_BAAAYK010000038.1"/>
</dbReference>
<feature type="compositionally biased region" description="Low complexity" evidence="10">
    <location>
        <begin position="716"/>
        <end position="734"/>
    </location>
</feature>
<feature type="compositionally biased region" description="Low complexity" evidence="10">
    <location>
        <begin position="926"/>
        <end position="948"/>
    </location>
</feature>
<evidence type="ECO:0000256" key="8">
    <source>
        <dbReference type="ARBA" id="ARBA00022989"/>
    </source>
</evidence>
<dbReference type="Gene3D" id="3.30.565.10">
    <property type="entry name" value="Histidine kinase-like ATPase, C-terminal domain"/>
    <property type="match status" value="1"/>
</dbReference>
<dbReference type="SUPFAM" id="SSF55874">
    <property type="entry name" value="ATPase domain of HSP90 chaperone/DNA topoisomerase II/histidine kinase"/>
    <property type="match status" value="1"/>
</dbReference>
<comment type="caution">
    <text evidence="14">The sequence shown here is derived from an EMBL/GenBank/DDBJ whole genome shotgun (WGS) entry which is preliminary data.</text>
</comment>
<keyword evidence="5" id="KW-0808">Transferase</keyword>
<dbReference type="InterPro" id="IPR003660">
    <property type="entry name" value="HAMP_dom"/>
</dbReference>
<evidence type="ECO:0000256" key="1">
    <source>
        <dbReference type="ARBA" id="ARBA00000085"/>
    </source>
</evidence>
<reference evidence="15" key="1">
    <citation type="journal article" date="2019" name="Int. J. Syst. Evol. Microbiol.">
        <title>The Global Catalogue of Microorganisms (GCM) 10K type strain sequencing project: providing services to taxonomists for standard genome sequencing and annotation.</title>
        <authorList>
            <consortium name="The Broad Institute Genomics Platform"/>
            <consortium name="The Broad Institute Genome Sequencing Center for Infectious Disease"/>
            <person name="Wu L."/>
            <person name="Ma J."/>
        </authorList>
    </citation>
    <scope>NUCLEOTIDE SEQUENCE [LARGE SCALE GENOMIC DNA]</scope>
    <source>
        <strain evidence="15">JCM 9687</strain>
    </source>
</reference>
<keyword evidence="7" id="KW-0418">Kinase</keyword>
<evidence type="ECO:0000313" key="14">
    <source>
        <dbReference type="EMBL" id="GAA3366030.1"/>
    </source>
</evidence>
<feature type="compositionally biased region" description="Low complexity" evidence="10">
    <location>
        <begin position="773"/>
        <end position="793"/>
    </location>
</feature>
<evidence type="ECO:0000256" key="11">
    <source>
        <dbReference type="SAM" id="Phobius"/>
    </source>
</evidence>
<accession>A0ABP6S2N3</accession>
<feature type="domain" description="Histidine kinase" evidence="12">
    <location>
        <begin position="539"/>
        <end position="645"/>
    </location>
</feature>
<proteinExistence type="predicted"/>
<dbReference type="Pfam" id="PF02518">
    <property type="entry name" value="HATPase_c"/>
    <property type="match status" value="1"/>
</dbReference>
<evidence type="ECO:0000256" key="5">
    <source>
        <dbReference type="ARBA" id="ARBA00022679"/>
    </source>
</evidence>
<dbReference type="Gene3D" id="6.10.340.10">
    <property type="match status" value="1"/>
</dbReference>
<evidence type="ECO:0000256" key="9">
    <source>
        <dbReference type="ARBA" id="ARBA00023012"/>
    </source>
</evidence>
<keyword evidence="15" id="KW-1185">Reference proteome</keyword>
<dbReference type="InterPro" id="IPR036890">
    <property type="entry name" value="HATPase_C_sf"/>
</dbReference>
<dbReference type="Proteomes" id="UP001500483">
    <property type="component" value="Unassembled WGS sequence"/>
</dbReference>
<evidence type="ECO:0000259" key="13">
    <source>
        <dbReference type="PROSITE" id="PS50885"/>
    </source>
</evidence>
<keyword evidence="9" id="KW-0902">Two-component regulatory system</keyword>
<dbReference type="EMBL" id="BAAAYK010000038">
    <property type="protein sequence ID" value="GAA3366030.1"/>
    <property type="molecule type" value="Genomic_DNA"/>
</dbReference>
<keyword evidence="8 11" id="KW-1133">Transmembrane helix</keyword>
<evidence type="ECO:0000259" key="12">
    <source>
        <dbReference type="PROSITE" id="PS50109"/>
    </source>
</evidence>
<dbReference type="InterPro" id="IPR013587">
    <property type="entry name" value="Nitrate/nitrite_sensing"/>
</dbReference>
<evidence type="ECO:0000256" key="10">
    <source>
        <dbReference type="SAM" id="MobiDB-lite"/>
    </source>
</evidence>
<feature type="transmembrane region" description="Helical" evidence="11">
    <location>
        <begin position="21"/>
        <end position="42"/>
    </location>
</feature>
<dbReference type="PANTHER" id="PTHR45436:SF5">
    <property type="entry name" value="SENSOR HISTIDINE KINASE TRCS"/>
    <property type="match status" value="1"/>
</dbReference>
<organism evidence="14 15">
    <name type="scientific">Saccharopolyspora gregorii</name>
    <dbReference type="NCBI Taxonomy" id="33914"/>
    <lineage>
        <taxon>Bacteria</taxon>
        <taxon>Bacillati</taxon>
        <taxon>Actinomycetota</taxon>
        <taxon>Actinomycetes</taxon>
        <taxon>Pseudonocardiales</taxon>
        <taxon>Pseudonocardiaceae</taxon>
        <taxon>Saccharopolyspora</taxon>
    </lineage>
</organism>
<dbReference type="PANTHER" id="PTHR45436">
    <property type="entry name" value="SENSOR HISTIDINE KINASE YKOH"/>
    <property type="match status" value="1"/>
</dbReference>
<evidence type="ECO:0000256" key="4">
    <source>
        <dbReference type="ARBA" id="ARBA00022553"/>
    </source>
</evidence>
<keyword evidence="6 11" id="KW-0812">Transmembrane</keyword>
<dbReference type="InterPro" id="IPR005467">
    <property type="entry name" value="His_kinase_dom"/>
</dbReference>
<gene>
    <name evidence="14" type="ORF">GCM10020366_68250</name>
</gene>
<name>A0ABP6S2N3_9PSEU</name>